<feature type="non-terminal residue" evidence="3">
    <location>
        <position position="114"/>
    </location>
</feature>
<keyword evidence="4" id="KW-1185">Reference proteome</keyword>
<evidence type="ECO:0000256" key="1">
    <source>
        <dbReference type="ARBA" id="ARBA00023157"/>
    </source>
</evidence>
<dbReference type="Proteomes" id="UP001164746">
    <property type="component" value="Chromosome 4"/>
</dbReference>
<dbReference type="SMART" id="SM00445">
    <property type="entry name" value="LINK"/>
    <property type="match status" value="1"/>
</dbReference>
<dbReference type="InterPro" id="IPR016186">
    <property type="entry name" value="C-type_lectin-like/link_sf"/>
</dbReference>
<organism evidence="3 4">
    <name type="scientific">Mya arenaria</name>
    <name type="common">Soft-shell clam</name>
    <dbReference type="NCBI Taxonomy" id="6604"/>
    <lineage>
        <taxon>Eukaryota</taxon>
        <taxon>Metazoa</taxon>
        <taxon>Spiralia</taxon>
        <taxon>Lophotrochozoa</taxon>
        <taxon>Mollusca</taxon>
        <taxon>Bivalvia</taxon>
        <taxon>Autobranchia</taxon>
        <taxon>Heteroconchia</taxon>
        <taxon>Euheterodonta</taxon>
        <taxon>Imparidentia</taxon>
        <taxon>Neoheterodontei</taxon>
        <taxon>Myida</taxon>
        <taxon>Myoidea</taxon>
        <taxon>Myidae</taxon>
        <taxon>Mya</taxon>
    </lineage>
</organism>
<protein>
    <recommendedName>
        <fullName evidence="2">Link domain-containing protein</fullName>
    </recommendedName>
</protein>
<feature type="domain" description="Link" evidence="2">
    <location>
        <begin position="59"/>
        <end position="114"/>
    </location>
</feature>
<dbReference type="InterPro" id="IPR016187">
    <property type="entry name" value="CTDL_fold"/>
</dbReference>
<reference evidence="3" key="1">
    <citation type="submission" date="2022-11" db="EMBL/GenBank/DDBJ databases">
        <title>Centuries of genome instability and evolution in soft-shell clam transmissible cancer (bioRxiv).</title>
        <authorList>
            <person name="Hart S.F.M."/>
            <person name="Yonemitsu M.A."/>
            <person name="Giersch R.M."/>
            <person name="Beal B.F."/>
            <person name="Arriagada G."/>
            <person name="Davis B.W."/>
            <person name="Ostrander E.A."/>
            <person name="Goff S.P."/>
            <person name="Metzger M.J."/>
        </authorList>
    </citation>
    <scope>NUCLEOTIDE SEQUENCE</scope>
    <source>
        <strain evidence="3">MELC-2E11</strain>
        <tissue evidence="3">Siphon/mantle</tissue>
    </source>
</reference>
<evidence type="ECO:0000313" key="3">
    <source>
        <dbReference type="EMBL" id="WAR02208.1"/>
    </source>
</evidence>
<dbReference type="SUPFAM" id="SSF56436">
    <property type="entry name" value="C-type lectin-like"/>
    <property type="match status" value="1"/>
</dbReference>
<dbReference type="InterPro" id="IPR000538">
    <property type="entry name" value="Link_dom"/>
</dbReference>
<dbReference type="Pfam" id="PF00024">
    <property type="entry name" value="PAN_1"/>
    <property type="match status" value="1"/>
</dbReference>
<evidence type="ECO:0000313" key="4">
    <source>
        <dbReference type="Proteomes" id="UP001164746"/>
    </source>
</evidence>
<name>A0ABY7DWV1_MYAAR</name>
<dbReference type="PROSITE" id="PS50963">
    <property type="entry name" value="LINK_2"/>
    <property type="match status" value="1"/>
</dbReference>
<dbReference type="InterPro" id="IPR003609">
    <property type="entry name" value="Pan_app"/>
</dbReference>
<gene>
    <name evidence="3" type="ORF">MAR_008766</name>
</gene>
<dbReference type="EMBL" id="CP111015">
    <property type="protein sequence ID" value="WAR02208.1"/>
    <property type="molecule type" value="Genomic_DNA"/>
</dbReference>
<accession>A0ABY7DWV1</accession>
<evidence type="ECO:0000259" key="2">
    <source>
        <dbReference type="PROSITE" id="PS50963"/>
    </source>
</evidence>
<proteinExistence type="predicted"/>
<keyword evidence="1" id="KW-1015">Disulfide bond</keyword>
<dbReference type="Pfam" id="PF00193">
    <property type="entry name" value="Xlink"/>
    <property type="match status" value="1"/>
</dbReference>
<dbReference type="Gene3D" id="3.10.100.10">
    <property type="entry name" value="Mannose-Binding Protein A, subunit A"/>
    <property type="match status" value="1"/>
</dbReference>
<sequence length="114" mass="12058">MTKKNITINKAYTFMETKSASYLGCVAKCSKNPSCNSVSFSGSGQCLLSGEVLVFDHGEVTVKQGVNGHYTLTFAEAAARCADFGLTIATPAQVLEARSQGMNMCVCAWLSDGS</sequence>